<protein>
    <submittedName>
        <fullName evidence="1">Uncharacterized protein</fullName>
    </submittedName>
</protein>
<dbReference type="EMBL" id="CAKOAT010424043">
    <property type="protein sequence ID" value="CAH8370666.1"/>
    <property type="molecule type" value="Genomic_DNA"/>
</dbReference>
<dbReference type="PANTHER" id="PTHR32378:SF10">
    <property type="entry name" value="GUANINE NUCLEOTIDE-BINDING PROTEIN SUBUNIT GAMMA 3"/>
    <property type="match status" value="1"/>
</dbReference>
<reference evidence="1 2" key="1">
    <citation type="submission" date="2022-03" db="EMBL/GenBank/DDBJ databases">
        <authorList>
            <person name="Macdonald S."/>
            <person name="Ahmed S."/>
            <person name="Newling K."/>
        </authorList>
    </citation>
    <scope>NUCLEOTIDE SEQUENCE [LARGE SCALE GENOMIC DNA]</scope>
</reference>
<accession>A0ABC8L7B0</accession>
<name>A0ABC8L7B0_ERUVS</name>
<dbReference type="InterPro" id="IPR055305">
    <property type="entry name" value="GG3-like"/>
</dbReference>
<sequence length="96" mass="10794">MSHEQGEIKFIEGVQPASRCCKEVSDFVVANSDPLIPATDNKRVEDIPGSGSGSEITYNIKCMFDIHFETVLLRYSVFEPIEFLLLLPIQVFVQSE</sequence>
<dbReference type="Proteomes" id="UP001642260">
    <property type="component" value="Unassembled WGS sequence"/>
</dbReference>
<gene>
    <name evidence="1" type="ORF">ERUC_LOCUS31389</name>
</gene>
<proteinExistence type="predicted"/>
<organism evidence="1 2">
    <name type="scientific">Eruca vesicaria subsp. sativa</name>
    <name type="common">Garden rocket</name>
    <name type="synonym">Eruca sativa</name>
    <dbReference type="NCBI Taxonomy" id="29727"/>
    <lineage>
        <taxon>Eukaryota</taxon>
        <taxon>Viridiplantae</taxon>
        <taxon>Streptophyta</taxon>
        <taxon>Embryophyta</taxon>
        <taxon>Tracheophyta</taxon>
        <taxon>Spermatophyta</taxon>
        <taxon>Magnoliopsida</taxon>
        <taxon>eudicotyledons</taxon>
        <taxon>Gunneridae</taxon>
        <taxon>Pentapetalae</taxon>
        <taxon>rosids</taxon>
        <taxon>malvids</taxon>
        <taxon>Brassicales</taxon>
        <taxon>Brassicaceae</taxon>
        <taxon>Brassiceae</taxon>
        <taxon>Eruca</taxon>
    </lineage>
</organism>
<keyword evidence="2" id="KW-1185">Reference proteome</keyword>
<evidence type="ECO:0000313" key="1">
    <source>
        <dbReference type="EMBL" id="CAH8370666.1"/>
    </source>
</evidence>
<evidence type="ECO:0000313" key="2">
    <source>
        <dbReference type="Proteomes" id="UP001642260"/>
    </source>
</evidence>
<dbReference type="AlphaFoldDB" id="A0ABC8L7B0"/>
<comment type="caution">
    <text evidence="1">The sequence shown here is derived from an EMBL/GenBank/DDBJ whole genome shotgun (WGS) entry which is preliminary data.</text>
</comment>
<dbReference type="PANTHER" id="PTHR32378">
    <property type="entry name" value="GUANINE NUCLEOTIDE-BINDING PROTEIN SUBUNIT GAMMA 3"/>
    <property type="match status" value="1"/>
</dbReference>